<evidence type="ECO:0000313" key="3">
    <source>
        <dbReference type="Proteomes" id="UP000736335"/>
    </source>
</evidence>
<keyword evidence="3" id="KW-1185">Reference proteome</keyword>
<dbReference type="AlphaFoldDB" id="A0A9P6L3S8"/>
<dbReference type="SUPFAM" id="SSF52540">
    <property type="entry name" value="P-loop containing nucleoside triphosphate hydrolases"/>
    <property type="match status" value="1"/>
</dbReference>
<comment type="caution">
    <text evidence="2">The sequence shown here is derived from an EMBL/GenBank/DDBJ whole genome shotgun (WGS) entry which is preliminary data.</text>
</comment>
<protein>
    <submittedName>
        <fullName evidence="2">P-loop containing nucleoside triphosphate hydrolase protein</fullName>
    </submittedName>
</protein>
<dbReference type="InterPro" id="IPR027417">
    <property type="entry name" value="P-loop_NTPase"/>
</dbReference>
<evidence type="ECO:0000256" key="1">
    <source>
        <dbReference type="SAM" id="Coils"/>
    </source>
</evidence>
<sequence length="380" mass="43375">MDMDMWLSTQDGSGQLTPDGYTNVDTFSTPDDLESGGWSPTDDPFMKYSEDPPALIAVLGVTGSGKTTFVNLASRSHLKFILDGRRVVLIDTPGFDDTHMSDTDVLKSIAAFLGESYSAGAKLAGVIYVHRISDDKFGGLAVKNFRMFRELCGEKTLKNVILMTNMWGRVNPQLGAAREQQLRDEHFKTAIDKGAQVHRHNNTPESARAILREVLKNQPIVLKIQRELIDERKDIGQTGAGAELNREIRELVEKHEREMRELEENMRKAMEEKDEESKEELLEEKKRMEERLGKLQKDSAEMQSKFEGARREMEERINTRFEAQMSRIQAGYEAELRKYEERVKELERDGRENASQIATLKKTMAELRKKAADVKRCIVM</sequence>
<keyword evidence="1" id="KW-0175">Coiled coil</keyword>
<organism evidence="2 3">
    <name type="scientific">Thelephora terrestris</name>
    <dbReference type="NCBI Taxonomy" id="56493"/>
    <lineage>
        <taxon>Eukaryota</taxon>
        <taxon>Fungi</taxon>
        <taxon>Dikarya</taxon>
        <taxon>Basidiomycota</taxon>
        <taxon>Agaricomycotina</taxon>
        <taxon>Agaricomycetes</taxon>
        <taxon>Thelephorales</taxon>
        <taxon>Thelephoraceae</taxon>
        <taxon>Thelephora</taxon>
    </lineage>
</organism>
<keyword evidence="2" id="KW-0378">Hydrolase</keyword>
<feature type="coiled-coil region" evidence="1">
    <location>
        <begin position="241"/>
        <end position="377"/>
    </location>
</feature>
<dbReference type="Gene3D" id="3.40.50.300">
    <property type="entry name" value="P-loop containing nucleotide triphosphate hydrolases"/>
    <property type="match status" value="1"/>
</dbReference>
<dbReference type="OrthoDB" id="8954335at2759"/>
<evidence type="ECO:0000313" key="2">
    <source>
        <dbReference type="EMBL" id="KAF9781360.1"/>
    </source>
</evidence>
<reference evidence="2" key="2">
    <citation type="submission" date="2020-11" db="EMBL/GenBank/DDBJ databases">
        <authorList>
            <consortium name="DOE Joint Genome Institute"/>
            <person name="Kuo A."/>
            <person name="Miyauchi S."/>
            <person name="Kiss E."/>
            <person name="Drula E."/>
            <person name="Kohler A."/>
            <person name="Sanchez-Garcia M."/>
            <person name="Andreopoulos B."/>
            <person name="Barry K.W."/>
            <person name="Bonito G."/>
            <person name="Buee M."/>
            <person name="Carver A."/>
            <person name="Chen C."/>
            <person name="Cichocki N."/>
            <person name="Clum A."/>
            <person name="Culley D."/>
            <person name="Crous P.W."/>
            <person name="Fauchery L."/>
            <person name="Girlanda M."/>
            <person name="Hayes R."/>
            <person name="Keri Z."/>
            <person name="Labutti K."/>
            <person name="Lipzen A."/>
            <person name="Lombard V."/>
            <person name="Magnuson J."/>
            <person name="Maillard F."/>
            <person name="Morin E."/>
            <person name="Murat C."/>
            <person name="Nolan M."/>
            <person name="Ohm R."/>
            <person name="Pangilinan J."/>
            <person name="Pereira M."/>
            <person name="Perotto S."/>
            <person name="Peter M."/>
            <person name="Riley R."/>
            <person name="Sitrit Y."/>
            <person name="Stielow B."/>
            <person name="Szollosi G."/>
            <person name="Zifcakova L."/>
            <person name="Stursova M."/>
            <person name="Spatafora J.W."/>
            <person name="Tedersoo L."/>
            <person name="Vaario L.-M."/>
            <person name="Yamada A."/>
            <person name="Yan M."/>
            <person name="Wang P."/>
            <person name="Xu J."/>
            <person name="Bruns T."/>
            <person name="Baldrian P."/>
            <person name="Vilgalys R."/>
            <person name="Henrissat B."/>
            <person name="Grigoriev I.V."/>
            <person name="Hibbett D."/>
            <person name="Nagy L.G."/>
            <person name="Martin F.M."/>
        </authorList>
    </citation>
    <scope>NUCLEOTIDE SEQUENCE</scope>
    <source>
        <strain evidence="2">UH-Tt-Lm1</strain>
    </source>
</reference>
<dbReference type="Proteomes" id="UP000736335">
    <property type="component" value="Unassembled WGS sequence"/>
</dbReference>
<accession>A0A9P6L3S8</accession>
<dbReference type="EMBL" id="WIUZ02000014">
    <property type="protein sequence ID" value="KAF9781360.1"/>
    <property type="molecule type" value="Genomic_DNA"/>
</dbReference>
<name>A0A9P6L3S8_9AGAM</name>
<dbReference type="GO" id="GO:0016787">
    <property type="term" value="F:hydrolase activity"/>
    <property type="evidence" value="ECO:0007669"/>
    <property type="project" value="UniProtKB-KW"/>
</dbReference>
<reference evidence="2" key="1">
    <citation type="journal article" date="2020" name="Nat. Commun.">
        <title>Large-scale genome sequencing of mycorrhizal fungi provides insights into the early evolution of symbiotic traits.</title>
        <authorList>
            <person name="Miyauchi S."/>
            <person name="Kiss E."/>
            <person name="Kuo A."/>
            <person name="Drula E."/>
            <person name="Kohler A."/>
            <person name="Sanchez-Garcia M."/>
            <person name="Morin E."/>
            <person name="Andreopoulos B."/>
            <person name="Barry K.W."/>
            <person name="Bonito G."/>
            <person name="Buee M."/>
            <person name="Carver A."/>
            <person name="Chen C."/>
            <person name="Cichocki N."/>
            <person name="Clum A."/>
            <person name="Culley D."/>
            <person name="Crous P.W."/>
            <person name="Fauchery L."/>
            <person name="Girlanda M."/>
            <person name="Hayes R.D."/>
            <person name="Keri Z."/>
            <person name="LaButti K."/>
            <person name="Lipzen A."/>
            <person name="Lombard V."/>
            <person name="Magnuson J."/>
            <person name="Maillard F."/>
            <person name="Murat C."/>
            <person name="Nolan M."/>
            <person name="Ohm R.A."/>
            <person name="Pangilinan J."/>
            <person name="Pereira M.F."/>
            <person name="Perotto S."/>
            <person name="Peter M."/>
            <person name="Pfister S."/>
            <person name="Riley R."/>
            <person name="Sitrit Y."/>
            <person name="Stielow J.B."/>
            <person name="Szollosi G."/>
            <person name="Zifcakova L."/>
            <person name="Stursova M."/>
            <person name="Spatafora J.W."/>
            <person name="Tedersoo L."/>
            <person name="Vaario L.M."/>
            <person name="Yamada A."/>
            <person name="Yan M."/>
            <person name="Wang P."/>
            <person name="Xu J."/>
            <person name="Bruns T."/>
            <person name="Baldrian P."/>
            <person name="Vilgalys R."/>
            <person name="Dunand C."/>
            <person name="Henrissat B."/>
            <person name="Grigoriev I.V."/>
            <person name="Hibbett D."/>
            <person name="Nagy L.G."/>
            <person name="Martin F.M."/>
        </authorList>
    </citation>
    <scope>NUCLEOTIDE SEQUENCE</scope>
    <source>
        <strain evidence="2">UH-Tt-Lm1</strain>
    </source>
</reference>
<gene>
    <name evidence="2" type="ORF">BJ322DRAFT_271748</name>
</gene>
<proteinExistence type="predicted"/>